<sequence>MDPFVNFVIRPPRADYSIEDLLEPEFSIKGRRYQRRDIEIRNSRGYLLQCTHYLPLLIPEATKLPCVIYCHGNSGCRADGNEAALVLLPSNIMVFTLDFSGSGLSDGDYVSLGWNEKDDLKAVVSYLRSLKHTSCIGLWGRSMGAVTSLLYGAEDPSIAGLVLDSPFSNLYNLMMELVDVYKIRLPKFTIRVALQIMRRIIQKRALFDIMHMNIAQLASKTFMPALFGHAKGDVFVPPHHSDLIHQEYAGDKNIIKFEGDHNSLRPQFYYDSVTIFFHNVLCPPTNLSTEDSFNLLDFDVNTLNVYRQSLEHLALSGQVLPIPQTQNFEEKESICQSSSVTKPENTMQCKGDLEHPTEVIDLLKRVKSTINAPEHLALDQLLESRGREPIGDCFSYPSSNGASTEGWGRCSSQGLSGNSAEASPTREHFAEAPSNAVDEEKMLSRAIDASLQELDSANTKLILDTRGIGTRKRCKFESLSRKFKLRCFRGVSKRNKGTP</sequence>
<gene>
    <name evidence="3" type="ORF">GOP47_0000374</name>
</gene>
<dbReference type="Proteomes" id="UP000886520">
    <property type="component" value="Chromosome 1"/>
</dbReference>
<dbReference type="Pfam" id="PF12146">
    <property type="entry name" value="Hydrolase_4"/>
    <property type="match status" value="1"/>
</dbReference>
<dbReference type="AlphaFoldDB" id="A0A9D4ZT09"/>
<evidence type="ECO:0000313" key="3">
    <source>
        <dbReference type="EMBL" id="KAI5084205.1"/>
    </source>
</evidence>
<dbReference type="InterPro" id="IPR022742">
    <property type="entry name" value="Hydrolase_4"/>
</dbReference>
<dbReference type="PANTHER" id="PTHR43358:SF4">
    <property type="entry name" value="ALPHA_BETA HYDROLASE FOLD-1 DOMAIN-CONTAINING PROTEIN"/>
    <property type="match status" value="1"/>
</dbReference>
<dbReference type="InterPro" id="IPR029058">
    <property type="entry name" value="AB_hydrolase_fold"/>
</dbReference>
<accession>A0A9D4ZT09</accession>
<dbReference type="Gene3D" id="3.40.50.1820">
    <property type="entry name" value="alpha/beta hydrolase"/>
    <property type="match status" value="1"/>
</dbReference>
<name>A0A9D4ZT09_ADICA</name>
<feature type="region of interest" description="Disordered" evidence="1">
    <location>
        <begin position="400"/>
        <end position="433"/>
    </location>
</feature>
<dbReference type="OrthoDB" id="10249433at2759"/>
<evidence type="ECO:0000259" key="2">
    <source>
        <dbReference type="Pfam" id="PF12146"/>
    </source>
</evidence>
<dbReference type="InterPro" id="IPR052920">
    <property type="entry name" value="DNA-binding_regulatory"/>
</dbReference>
<feature type="compositionally biased region" description="Polar residues" evidence="1">
    <location>
        <begin position="410"/>
        <end position="422"/>
    </location>
</feature>
<proteinExistence type="predicted"/>
<evidence type="ECO:0000256" key="1">
    <source>
        <dbReference type="SAM" id="MobiDB-lite"/>
    </source>
</evidence>
<dbReference type="PANTHER" id="PTHR43358">
    <property type="entry name" value="ALPHA/BETA-HYDROLASE"/>
    <property type="match status" value="1"/>
</dbReference>
<protein>
    <recommendedName>
        <fullName evidence="2">Serine aminopeptidase S33 domain-containing protein</fullName>
    </recommendedName>
</protein>
<evidence type="ECO:0000313" key="4">
    <source>
        <dbReference type="Proteomes" id="UP000886520"/>
    </source>
</evidence>
<keyword evidence="4" id="KW-1185">Reference proteome</keyword>
<comment type="caution">
    <text evidence="3">The sequence shown here is derived from an EMBL/GenBank/DDBJ whole genome shotgun (WGS) entry which is preliminary data.</text>
</comment>
<dbReference type="EMBL" id="JABFUD020000001">
    <property type="protein sequence ID" value="KAI5084205.1"/>
    <property type="molecule type" value="Genomic_DNA"/>
</dbReference>
<organism evidence="3 4">
    <name type="scientific">Adiantum capillus-veneris</name>
    <name type="common">Maidenhair fern</name>
    <dbReference type="NCBI Taxonomy" id="13818"/>
    <lineage>
        <taxon>Eukaryota</taxon>
        <taxon>Viridiplantae</taxon>
        <taxon>Streptophyta</taxon>
        <taxon>Embryophyta</taxon>
        <taxon>Tracheophyta</taxon>
        <taxon>Polypodiopsida</taxon>
        <taxon>Polypodiidae</taxon>
        <taxon>Polypodiales</taxon>
        <taxon>Pteridineae</taxon>
        <taxon>Pteridaceae</taxon>
        <taxon>Vittarioideae</taxon>
        <taxon>Adiantum</taxon>
    </lineage>
</organism>
<reference evidence="3" key="1">
    <citation type="submission" date="2021-01" db="EMBL/GenBank/DDBJ databases">
        <title>Adiantum capillus-veneris genome.</title>
        <authorList>
            <person name="Fang Y."/>
            <person name="Liao Q."/>
        </authorList>
    </citation>
    <scope>NUCLEOTIDE SEQUENCE</scope>
    <source>
        <strain evidence="3">H3</strain>
        <tissue evidence="3">Leaf</tissue>
    </source>
</reference>
<feature type="domain" description="Serine aminopeptidase S33" evidence="2">
    <location>
        <begin position="67"/>
        <end position="182"/>
    </location>
</feature>
<dbReference type="SUPFAM" id="SSF53474">
    <property type="entry name" value="alpha/beta-Hydrolases"/>
    <property type="match status" value="1"/>
</dbReference>